<comment type="caution">
    <text evidence="2">The sequence shown here is derived from an EMBL/GenBank/DDBJ whole genome shotgun (WGS) entry which is preliminary data.</text>
</comment>
<dbReference type="EMBL" id="JBHSIS010000017">
    <property type="protein sequence ID" value="MFC4857185.1"/>
    <property type="molecule type" value="Genomic_DNA"/>
</dbReference>
<feature type="region of interest" description="Disordered" evidence="1">
    <location>
        <begin position="96"/>
        <end position="117"/>
    </location>
</feature>
<keyword evidence="3" id="KW-1185">Reference proteome</keyword>
<name>A0ABV9SA49_9PSEU</name>
<dbReference type="RefSeq" id="WP_378059169.1">
    <property type="nucleotide sequence ID" value="NZ_JBHSIS010000017.1"/>
</dbReference>
<dbReference type="Proteomes" id="UP001595859">
    <property type="component" value="Unassembled WGS sequence"/>
</dbReference>
<evidence type="ECO:0000313" key="3">
    <source>
        <dbReference type="Proteomes" id="UP001595859"/>
    </source>
</evidence>
<accession>A0ABV9SA49</accession>
<gene>
    <name evidence="2" type="ORF">ACFPCV_27130</name>
</gene>
<reference evidence="3" key="1">
    <citation type="journal article" date="2019" name="Int. J. Syst. Evol. Microbiol.">
        <title>The Global Catalogue of Microorganisms (GCM) 10K type strain sequencing project: providing services to taxonomists for standard genome sequencing and annotation.</title>
        <authorList>
            <consortium name="The Broad Institute Genomics Platform"/>
            <consortium name="The Broad Institute Genome Sequencing Center for Infectious Disease"/>
            <person name="Wu L."/>
            <person name="Ma J."/>
        </authorList>
    </citation>
    <scope>NUCLEOTIDE SEQUENCE [LARGE SCALE GENOMIC DNA]</scope>
    <source>
        <strain evidence="3">ZS-22-S1</strain>
    </source>
</reference>
<protein>
    <submittedName>
        <fullName evidence="2">Uncharacterized protein</fullName>
    </submittedName>
</protein>
<organism evidence="2 3">
    <name type="scientific">Actinophytocola glycyrrhizae</name>
    <dbReference type="NCBI Taxonomy" id="2044873"/>
    <lineage>
        <taxon>Bacteria</taxon>
        <taxon>Bacillati</taxon>
        <taxon>Actinomycetota</taxon>
        <taxon>Actinomycetes</taxon>
        <taxon>Pseudonocardiales</taxon>
        <taxon>Pseudonocardiaceae</taxon>
    </lineage>
</organism>
<proteinExistence type="predicted"/>
<evidence type="ECO:0000313" key="2">
    <source>
        <dbReference type="EMBL" id="MFC4857185.1"/>
    </source>
</evidence>
<evidence type="ECO:0000256" key="1">
    <source>
        <dbReference type="SAM" id="MobiDB-lite"/>
    </source>
</evidence>
<sequence length="117" mass="11705">MAHRKSGQSTSSGGTPPAAGHFLLAGIDAVLPRLTPPATATPQLVDDLRTALARTAARGETCRVAAAANDVRLASNLLLAGATDEAREALRHARTALSNAAGGDGPFRTSAAGDPPG</sequence>